<accession>N2A0Q7</accession>
<evidence type="ECO:0000256" key="3">
    <source>
        <dbReference type="ARBA" id="ARBA00023163"/>
    </source>
</evidence>
<dbReference type="GO" id="GO:0003700">
    <property type="term" value="F:DNA-binding transcription factor activity"/>
    <property type="evidence" value="ECO:0007669"/>
    <property type="project" value="InterPro"/>
</dbReference>
<dbReference type="InterPro" id="IPR037923">
    <property type="entry name" value="HTH-like"/>
</dbReference>
<sequence>MLDYHFTNDFYRNIDAMIYTCGYENCAPGHSYGPILRNGYLIHYVLHGAGIYKARGNIFRLKEGDAFLICPGELIYYEADLHTPWTYTWIGMQGIKIKGYLERTSLPDHLVVPFGRDAKLRRCHEKMAEADRLTKNRDLVMNSILYEYLYLLADKFPNTQYTPVKDNTGHVEKALCYIEDHYCDPIAIQDIADYLGLNRSYLHRIFKSVTGCSIQNYLQDYRMRQACILLKTTTLSVRVVAHSVSYIDPLYFSRIFHKKMGVSPSEYRINHSPQ</sequence>
<dbReference type="HOGENOM" id="CLU_000445_88_6_9"/>
<dbReference type="SMART" id="SM00342">
    <property type="entry name" value="HTH_ARAC"/>
    <property type="match status" value="1"/>
</dbReference>
<dbReference type="InterPro" id="IPR003313">
    <property type="entry name" value="AraC-bd"/>
</dbReference>
<dbReference type="SUPFAM" id="SSF51215">
    <property type="entry name" value="Regulatory protein AraC"/>
    <property type="match status" value="1"/>
</dbReference>
<dbReference type="PATRIC" id="fig|1235802.3.peg.3971"/>
<dbReference type="Gene3D" id="2.60.120.280">
    <property type="entry name" value="Regulatory protein AraC"/>
    <property type="match status" value="1"/>
</dbReference>
<dbReference type="OrthoDB" id="9813413at2"/>
<protein>
    <recommendedName>
        <fullName evidence="4">HTH araC/xylS-type domain-containing protein</fullName>
    </recommendedName>
</protein>
<dbReference type="InterPro" id="IPR009057">
    <property type="entry name" value="Homeodomain-like_sf"/>
</dbReference>
<dbReference type="EMBL" id="AQFT01000115">
    <property type="protein sequence ID" value="EMZ22897.1"/>
    <property type="molecule type" value="Genomic_DNA"/>
</dbReference>
<keyword evidence="1" id="KW-0805">Transcription regulation</keyword>
<dbReference type="STRING" id="1235802.C823_03766"/>
<dbReference type="GO" id="GO:0043565">
    <property type="term" value="F:sequence-specific DNA binding"/>
    <property type="evidence" value="ECO:0007669"/>
    <property type="project" value="InterPro"/>
</dbReference>
<reference evidence="5 6" key="1">
    <citation type="journal article" date="2014" name="Genome Announc.">
        <title>Draft genome sequences of the altered schaedler flora, a defined bacterial community from gnotobiotic mice.</title>
        <authorList>
            <person name="Wannemuehler M.J."/>
            <person name="Overstreet A.M."/>
            <person name="Ward D.V."/>
            <person name="Phillips G.J."/>
        </authorList>
    </citation>
    <scope>NUCLEOTIDE SEQUENCE [LARGE SCALE GENOMIC DNA]</scope>
    <source>
        <strain evidence="5 6">ASF492</strain>
    </source>
</reference>
<dbReference type="Pfam" id="PF12833">
    <property type="entry name" value="HTH_18"/>
    <property type="match status" value="1"/>
</dbReference>
<feature type="domain" description="HTH araC/xylS-type" evidence="4">
    <location>
        <begin position="172"/>
        <end position="270"/>
    </location>
</feature>
<evidence type="ECO:0000259" key="4">
    <source>
        <dbReference type="PROSITE" id="PS01124"/>
    </source>
</evidence>
<dbReference type="AlphaFoldDB" id="N2A0Q7"/>
<dbReference type="InterPro" id="IPR018060">
    <property type="entry name" value="HTH_AraC"/>
</dbReference>
<comment type="caution">
    <text evidence="5">The sequence shown here is derived from an EMBL/GenBank/DDBJ whole genome shotgun (WGS) entry which is preliminary data.</text>
</comment>
<evidence type="ECO:0000256" key="1">
    <source>
        <dbReference type="ARBA" id="ARBA00023015"/>
    </source>
</evidence>
<evidence type="ECO:0000313" key="6">
    <source>
        <dbReference type="Proteomes" id="UP000012589"/>
    </source>
</evidence>
<dbReference type="Proteomes" id="UP000012589">
    <property type="component" value="Unassembled WGS sequence"/>
</dbReference>
<evidence type="ECO:0000256" key="2">
    <source>
        <dbReference type="ARBA" id="ARBA00023125"/>
    </source>
</evidence>
<organism evidence="5 6">
    <name type="scientific">Eubacterium plexicaudatum ASF492</name>
    <dbReference type="NCBI Taxonomy" id="1235802"/>
    <lineage>
        <taxon>Bacteria</taxon>
        <taxon>Bacillati</taxon>
        <taxon>Bacillota</taxon>
        <taxon>Clostridia</taxon>
        <taxon>Eubacteriales</taxon>
        <taxon>Eubacteriaceae</taxon>
        <taxon>Eubacterium</taxon>
    </lineage>
</organism>
<dbReference type="Pfam" id="PF02311">
    <property type="entry name" value="AraC_binding"/>
    <property type="match status" value="1"/>
</dbReference>
<dbReference type="CDD" id="cd06986">
    <property type="entry name" value="cupin_MmsR-like_N"/>
    <property type="match status" value="1"/>
</dbReference>
<keyword evidence="6" id="KW-1185">Reference proteome</keyword>
<dbReference type="eggNOG" id="COG2207">
    <property type="taxonomic scope" value="Bacteria"/>
</dbReference>
<dbReference type="PROSITE" id="PS01124">
    <property type="entry name" value="HTH_ARAC_FAMILY_2"/>
    <property type="match status" value="1"/>
</dbReference>
<name>N2A0Q7_9FIRM</name>
<dbReference type="Gene3D" id="1.10.10.60">
    <property type="entry name" value="Homeodomain-like"/>
    <property type="match status" value="2"/>
</dbReference>
<keyword evidence="3" id="KW-0804">Transcription</keyword>
<dbReference type="PANTHER" id="PTHR43280:SF30">
    <property type="entry name" value="MMSAB OPERON REGULATORY PROTEIN"/>
    <property type="match status" value="1"/>
</dbReference>
<keyword evidence="2" id="KW-0238">DNA-binding</keyword>
<proteinExistence type="predicted"/>
<dbReference type="PANTHER" id="PTHR43280">
    <property type="entry name" value="ARAC-FAMILY TRANSCRIPTIONAL REGULATOR"/>
    <property type="match status" value="1"/>
</dbReference>
<gene>
    <name evidence="5" type="ORF">C823_03766</name>
</gene>
<dbReference type="SUPFAM" id="SSF46689">
    <property type="entry name" value="Homeodomain-like"/>
    <property type="match status" value="2"/>
</dbReference>
<evidence type="ECO:0000313" key="5">
    <source>
        <dbReference type="EMBL" id="EMZ22897.1"/>
    </source>
</evidence>